<proteinExistence type="inferred from homology"/>
<reference evidence="4" key="1">
    <citation type="submission" date="2023-03" db="EMBL/GenBank/DDBJ databases">
        <title>Chromosome-scale reference genome and RAD-based genetic map of yellow starthistle (Centaurea solstitialis) reveal putative structural variation and QTLs associated with invader traits.</title>
        <authorList>
            <person name="Reatini B."/>
            <person name="Cang F.A."/>
            <person name="Jiang Q."/>
            <person name="Mckibben M.T.W."/>
            <person name="Barker M.S."/>
            <person name="Rieseberg L.H."/>
            <person name="Dlugosch K.M."/>
        </authorList>
    </citation>
    <scope>NUCLEOTIDE SEQUENCE</scope>
    <source>
        <strain evidence="4">CAN-66</strain>
        <tissue evidence="4">Leaf</tissue>
    </source>
</reference>
<evidence type="ECO:0000313" key="5">
    <source>
        <dbReference type="Proteomes" id="UP001172457"/>
    </source>
</evidence>
<dbReference type="GO" id="GO:0006508">
    <property type="term" value="P:proteolysis"/>
    <property type="evidence" value="ECO:0007669"/>
    <property type="project" value="InterPro"/>
</dbReference>
<dbReference type="PANTHER" id="PTHR47965:SF46">
    <property type="entry name" value="BASIC 7S GLOBULIN-LIKE"/>
    <property type="match status" value="1"/>
</dbReference>
<feature type="signal peptide" evidence="2">
    <location>
        <begin position="1"/>
        <end position="22"/>
    </location>
</feature>
<dbReference type="InterPro" id="IPR032799">
    <property type="entry name" value="TAXi_C"/>
</dbReference>
<dbReference type="InterPro" id="IPR001461">
    <property type="entry name" value="Aspartic_peptidase_A1"/>
</dbReference>
<feature type="chain" id="PRO_5041463084" description="Peptidase A1 domain-containing protein" evidence="2">
    <location>
        <begin position="23"/>
        <end position="389"/>
    </location>
</feature>
<dbReference type="SUPFAM" id="SSF50630">
    <property type="entry name" value="Acid proteases"/>
    <property type="match status" value="1"/>
</dbReference>
<evidence type="ECO:0000256" key="2">
    <source>
        <dbReference type="SAM" id="SignalP"/>
    </source>
</evidence>
<protein>
    <recommendedName>
        <fullName evidence="3">Peptidase A1 domain-containing protein</fullName>
    </recommendedName>
</protein>
<comment type="caution">
    <text evidence="4">The sequence shown here is derived from an EMBL/GenBank/DDBJ whole genome shotgun (WGS) entry which is preliminary data.</text>
</comment>
<comment type="similarity">
    <text evidence="1">Belongs to the peptidase A1 family.</text>
</comment>
<dbReference type="AlphaFoldDB" id="A0AA38WJG3"/>
<dbReference type="PROSITE" id="PS51767">
    <property type="entry name" value="PEPTIDASE_A1"/>
    <property type="match status" value="1"/>
</dbReference>
<sequence>MALLHLQLFLSLFLLTIKSFNGALLLPITKDPKTLQYTTQLLIGTPRFPTKLVVDLSGGSLWVNCPPSSSSRRLVAHGSLPCSMAKSDARRTKGEFKMSPDSLPASVCDTHQENPITGAAGFGDLAEDVVTFAGIGSAATVDNFLFSCSPEYLLQGLVNGAKGVLGLGRSKIAFQSQLVNNFDFPRKFSVCLSSSDGFIISGTGISNSLSYTPLVGGSSDGYYVNVNSIKISGRRVALQPIGGVQLSSVVPYTTMKSTIYAVFTKAYVNAAASMNITTVSPVAPFGVCFRSESAVPEIELVLQSELVKWRIQRSNLMVQVSDSVMCLGVLDGGLDLNDSVVVGGYQLEDHILEFNLGTGMMGFSSSSLLMEGNSCSKIRALVSRSTESL</sequence>
<dbReference type="InterPro" id="IPR032861">
    <property type="entry name" value="TAXi_N"/>
</dbReference>
<keyword evidence="2" id="KW-0732">Signal</keyword>
<gene>
    <name evidence="4" type="ORF">OSB04_014746</name>
</gene>
<dbReference type="InterPro" id="IPR021109">
    <property type="entry name" value="Peptidase_aspartic_dom_sf"/>
</dbReference>
<evidence type="ECO:0000259" key="3">
    <source>
        <dbReference type="PROSITE" id="PS51767"/>
    </source>
</evidence>
<dbReference type="GO" id="GO:0004190">
    <property type="term" value="F:aspartic-type endopeptidase activity"/>
    <property type="evidence" value="ECO:0007669"/>
    <property type="project" value="InterPro"/>
</dbReference>
<name>A0AA38WJG3_9ASTR</name>
<organism evidence="4 5">
    <name type="scientific">Centaurea solstitialis</name>
    <name type="common">yellow star-thistle</name>
    <dbReference type="NCBI Taxonomy" id="347529"/>
    <lineage>
        <taxon>Eukaryota</taxon>
        <taxon>Viridiplantae</taxon>
        <taxon>Streptophyta</taxon>
        <taxon>Embryophyta</taxon>
        <taxon>Tracheophyta</taxon>
        <taxon>Spermatophyta</taxon>
        <taxon>Magnoliopsida</taxon>
        <taxon>eudicotyledons</taxon>
        <taxon>Gunneridae</taxon>
        <taxon>Pentapetalae</taxon>
        <taxon>asterids</taxon>
        <taxon>campanulids</taxon>
        <taxon>Asterales</taxon>
        <taxon>Asteraceae</taxon>
        <taxon>Carduoideae</taxon>
        <taxon>Cardueae</taxon>
        <taxon>Centaureinae</taxon>
        <taxon>Centaurea</taxon>
    </lineage>
</organism>
<keyword evidence="5" id="KW-1185">Reference proteome</keyword>
<dbReference type="Pfam" id="PF14543">
    <property type="entry name" value="TAXi_N"/>
    <property type="match status" value="1"/>
</dbReference>
<dbReference type="PANTHER" id="PTHR47965">
    <property type="entry name" value="ASPARTYL PROTEASE-RELATED"/>
    <property type="match status" value="1"/>
</dbReference>
<accession>A0AA38WJG3</accession>
<dbReference type="InterPro" id="IPR033121">
    <property type="entry name" value="PEPTIDASE_A1"/>
</dbReference>
<evidence type="ECO:0000313" key="4">
    <source>
        <dbReference type="EMBL" id="KAJ9550701.1"/>
    </source>
</evidence>
<feature type="domain" description="Peptidase A1" evidence="3">
    <location>
        <begin position="37"/>
        <end position="364"/>
    </location>
</feature>
<dbReference type="Pfam" id="PF14541">
    <property type="entry name" value="TAXi_C"/>
    <property type="match status" value="1"/>
</dbReference>
<dbReference type="Gene3D" id="2.40.70.10">
    <property type="entry name" value="Acid Proteases"/>
    <property type="match status" value="2"/>
</dbReference>
<evidence type="ECO:0000256" key="1">
    <source>
        <dbReference type="ARBA" id="ARBA00007447"/>
    </source>
</evidence>
<dbReference type="Proteomes" id="UP001172457">
    <property type="component" value="Chromosome 4"/>
</dbReference>
<dbReference type="EMBL" id="JARYMX010000004">
    <property type="protein sequence ID" value="KAJ9550701.1"/>
    <property type="molecule type" value="Genomic_DNA"/>
</dbReference>